<dbReference type="SUPFAM" id="SSF51445">
    <property type="entry name" value="(Trans)glycosidases"/>
    <property type="match status" value="1"/>
</dbReference>
<dbReference type="PANTHER" id="PTHR31468">
    <property type="entry name" value="1,3-BETA-GLUCANOSYLTRANSFERASE GAS1"/>
    <property type="match status" value="1"/>
</dbReference>
<proteinExistence type="inferred from homology"/>
<keyword evidence="4" id="KW-0325">Glycoprotein</keyword>
<dbReference type="EMBL" id="JPWV03000627">
    <property type="protein sequence ID" value="KAG2507319.1"/>
    <property type="molecule type" value="Genomic_DNA"/>
</dbReference>
<evidence type="ECO:0008006" key="8">
    <source>
        <dbReference type="Google" id="ProtNLM"/>
    </source>
</evidence>
<dbReference type="GO" id="GO:0005886">
    <property type="term" value="C:plasma membrane"/>
    <property type="evidence" value="ECO:0007669"/>
    <property type="project" value="TreeGrafter"/>
</dbReference>
<feature type="signal peptide" evidence="5">
    <location>
        <begin position="1"/>
        <end position="26"/>
    </location>
</feature>
<dbReference type="GO" id="GO:0034411">
    <property type="term" value="P:cell wall (1-&gt;3)-beta-D-glucan biosynthetic process"/>
    <property type="evidence" value="ECO:0007669"/>
    <property type="project" value="TreeGrafter"/>
</dbReference>
<dbReference type="Pfam" id="PF03198">
    <property type="entry name" value="Glyco_hydro_72"/>
    <property type="match status" value="1"/>
</dbReference>
<comment type="caution">
    <text evidence="6">The sequence shown here is derived from an EMBL/GenBank/DDBJ whole genome shotgun (WGS) entry which is preliminary data.</text>
</comment>
<sequence length="501" mass="54412">MARAQFSKVLVTVAALASSTSMLASGYTNPIVIKNYKMFDANTGEYFAVKGVDYYPRPNSGELDINNYDFFTDDNSSIWTDDVKYLAEAGANAVRLYAVDPSKSHDDFMCELRKYGMYALVDLGASCENCSITVDEYPACYPGALKTRGQQIITEFAQYDNTLGFSAGNEVNNLVTDASTNAPCQKKFIRDMRAFIGGCSSKMRSIPVGVVMADPDTTKNNRELNAKYYNCRTDSTDLYEDAEWYGLNSYEYCDGDVTELSKAPGFEQLLTDFQNFSMSIPVMLTEYGCVNPSFPTVGDYEAQRTWLQAGWLLGDDFRDVFSGGFVFEYATELANSAGSSAGSSASSYPFTSYGAQNYGLGYYSPEDCDWINTMCVYNTMPNYDNLTTQFNSTDFSSEASYSKFTADSDRSSVPDCPSGFAALSDSTWESDSVEDASCPSEVLNYECSGQTASDWTSYEGTTSSAASGGGVASSSDSSDASAVGVSVASVCLLVAMVASQM</sequence>
<dbReference type="GO" id="GO:0042124">
    <property type="term" value="F:1,3-beta-glucanosyltransferase activity"/>
    <property type="evidence" value="ECO:0007669"/>
    <property type="project" value="TreeGrafter"/>
</dbReference>
<reference evidence="6" key="2">
    <citation type="submission" date="2020-06" db="EMBL/GenBank/DDBJ databases">
        <authorList>
            <person name="Studholme D.J."/>
        </authorList>
    </citation>
    <scope>NUCLEOTIDE SEQUENCE</scope>
    <source>
        <strain evidence="6">NZFS 2646</strain>
    </source>
</reference>
<dbReference type="Proteomes" id="UP000785171">
    <property type="component" value="Unassembled WGS sequence"/>
</dbReference>
<dbReference type="InterPro" id="IPR017853">
    <property type="entry name" value="GH"/>
</dbReference>
<dbReference type="AlphaFoldDB" id="A0A8T0LMD7"/>
<evidence type="ECO:0000256" key="2">
    <source>
        <dbReference type="ARBA" id="ARBA00022729"/>
    </source>
</evidence>
<dbReference type="Gene3D" id="3.20.20.80">
    <property type="entry name" value="Glycosidases"/>
    <property type="match status" value="1"/>
</dbReference>
<evidence type="ECO:0000256" key="4">
    <source>
        <dbReference type="ARBA" id="ARBA00023180"/>
    </source>
</evidence>
<gene>
    <name evidence="6" type="ORF">JM16_009017</name>
</gene>
<organism evidence="6 7">
    <name type="scientific">Phytophthora kernoviae</name>
    <dbReference type="NCBI Taxonomy" id="325452"/>
    <lineage>
        <taxon>Eukaryota</taxon>
        <taxon>Sar</taxon>
        <taxon>Stramenopiles</taxon>
        <taxon>Oomycota</taxon>
        <taxon>Peronosporomycetes</taxon>
        <taxon>Peronosporales</taxon>
        <taxon>Peronosporaceae</taxon>
        <taxon>Phytophthora</taxon>
    </lineage>
</organism>
<dbReference type="PANTHER" id="PTHR31468:SF2">
    <property type="entry name" value="1,3-BETA-GLUCANOSYLTRANSFERASE GAS1"/>
    <property type="match status" value="1"/>
</dbReference>
<feature type="chain" id="PRO_5035791407" description="1,3-beta-glucanosyltransferase" evidence="5">
    <location>
        <begin position="27"/>
        <end position="501"/>
    </location>
</feature>
<keyword evidence="3" id="KW-1015">Disulfide bond</keyword>
<keyword evidence="2 5" id="KW-0732">Signal</keyword>
<evidence type="ECO:0000256" key="5">
    <source>
        <dbReference type="SAM" id="SignalP"/>
    </source>
</evidence>
<evidence type="ECO:0000256" key="3">
    <source>
        <dbReference type="ARBA" id="ARBA00023157"/>
    </source>
</evidence>
<dbReference type="FunFam" id="3.20.20.80:FF:000086">
    <property type="entry name" value="1,3-beta-glucanosyltransferase"/>
    <property type="match status" value="1"/>
</dbReference>
<dbReference type="InterPro" id="IPR004886">
    <property type="entry name" value="Glucanosyltransferase"/>
</dbReference>
<accession>A0A8T0LMD7</accession>
<reference evidence="6" key="1">
    <citation type="journal article" date="2015" name="Genom Data">
        <title>Genome sequences of six Phytophthora species associated with forests in New Zealand.</title>
        <authorList>
            <person name="Studholme D.J."/>
            <person name="McDougal R.L."/>
            <person name="Sambles C."/>
            <person name="Hansen E."/>
            <person name="Hardy G."/>
            <person name="Grant M."/>
            <person name="Ganley R.J."/>
            <person name="Williams N.M."/>
        </authorList>
    </citation>
    <scope>NUCLEOTIDE SEQUENCE</scope>
    <source>
        <strain evidence="6">NZFS 2646</strain>
    </source>
</reference>
<name>A0A8T0LMD7_9STRA</name>
<evidence type="ECO:0000313" key="6">
    <source>
        <dbReference type="EMBL" id="KAG2507319.1"/>
    </source>
</evidence>
<comment type="similarity">
    <text evidence="1">Belongs to the glycosyl hydrolase 72 family.</text>
</comment>
<evidence type="ECO:0000256" key="1">
    <source>
        <dbReference type="ARBA" id="ARBA00007528"/>
    </source>
</evidence>
<evidence type="ECO:0000313" key="7">
    <source>
        <dbReference type="Proteomes" id="UP000785171"/>
    </source>
</evidence>
<protein>
    <recommendedName>
        <fullName evidence="8">1,3-beta-glucanosyltransferase</fullName>
    </recommendedName>
</protein>